<feature type="binding site" evidence="12">
    <location>
        <position position="23"/>
    </location>
    <ligand>
        <name>[4Fe-4S] cluster</name>
        <dbReference type="ChEBI" id="CHEBI:49883"/>
    </ligand>
</feature>
<comment type="PTM">
    <text evidence="12">The Fe-S cluster can be nitrosylated by nitric oxide (NO).</text>
</comment>
<keyword evidence="7 12" id="KW-0411">Iron-sulfur</keyword>
<dbReference type="PANTHER" id="PTHR38839">
    <property type="entry name" value="TRANSCRIPTIONAL REGULATOR WHID-RELATED"/>
    <property type="match status" value="1"/>
</dbReference>
<dbReference type="AlphaFoldDB" id="A0A7C9RVV1"/>
<keyword evidence="10 12" id="KW-1015">Disulfide bond</keyword>
<gene>
    <name evidence="12" type="primary">whiB</name>
    <name evidence="14" type="ORF">G7043_35185</name>
</gene>
<keyword evidence="15" id="KW-1185">Reference proteome</keyword>
<evidence type="ECO:0000256" key="11">
    <source>
        <dbReference type="ARBA" id="ARBA00023163"/>
    </source>
</evidence>
<proteinExistence type="inferred from homology"/>
<sequence>MPELSRLPQPVAESWDWQLAGLCRGMDSTYFFHQPNERGAARDQREATAKAICQRCPVMQKCRSHALEVHETFGIWGGLGESELRAMLAERARKPRPTHRAR</sequence>
<comment type="similarity">
    <text evidence="2 12">Belongs to the WhiB family.</text>
</comment>
<keyword evidence="3 12" id="KW-0004">4Fe-4S</keyword>
<evidence type="ECO:0000256" key="7">
    <source>
        <dbReference type="ARBA" id="ARBA00023014"/>
    </source>
</evidence>
<dbReference type="EMBL" id="JAAMPJ010000012">
    <property type="protein sequence ID" value="NGY64169.1"/>
    <property type="molecule type" value="Genomic_DNA"/>
</dbReference>
<comment type="cofactor">
    <cofactor evidence="12">
        <name>[4Fe-4S] cluster</name>
        <dbReference type="ChEBI" id="CHEBI:49883"/>
    </cofactor>
    <text evidence="12">Binds 1 [4Fe-4S] cluster per subunit. Following nitrosylation of the [4Fe-4S] cluster binds 1 [4Fe-8(NO)] cluster per subunit.</text>
</comment>
<dbReference type="GO" id="GO:0047134">
    <property type="term" value="F:protein-disulfide reductase [NAD(P)H] activity"/>
    <property type="evidence" value="ECO:0007669"/>
    <property type="project" value="TreeGrafter"/>
</dbReference>
<protein>
    <recommendedName>
        <fullName evidence="12">Transcriptional regulator WhiB</fullName>
    </recommendedName>
</protein>
<evidence type="ECO:0000256" key="2">
    <source>
        <dbReference type="ARBA" id="ARBA00006597"/>
    </source>
</evidence>
<keyword evidence="8 12" id="KW-0805">Transcription regulation</keyword>
<dbReference type="Proteomes" id="UP000481360">
    <property type="component" value="Unassembled WGS sequence"/>
</dbReference>
<feature type="binding site" evidence="12">
    <location>
        <position position="62"/>
    </location>
    <ligand>
        <name>[4Fe-4S] cluster</name>
        <dbReference type="ChEBI" id="CHEBI:49883"/>
    </ligand>
</feature>
<evidence type="ECO:0000256" key="4">
    <source>
        <dbReference type="ARBA" id="ARBA00022490"/>
    </source>
</evidence>
<accession>A0A7C9RVV1</accession>
<reference evidence="14 15" key="1">
    <citation type="submission" date="2020-03" db="EMBL/GenBank/DDBJ databases">
        <title>Isolation and identification of active actinomycetes.</title>
        <authorList>
            <person name="Sun X."/>
        </authorList>
    </citation>
    <scope>NUCLEOTIDE SEQUENCE [LARGE SCALE GENOMIC DNA]</scope>
    <source>
        <strain evidence="14 15">NEAU-D13</strain>
    </source>
</reference>
<dbReference type="InterPro" id="IPR003482">
    <property type="entry name" value="Whib"/>
</dbReference>
<dbReference type="PANTHER" id="PTHR38839:SF5">
    <property type="entry name" value="TRANSCRIPTIONAL REGULATOR WHID"/>
    <property type="match status" value="1"/>
</dbReference>
<dbReference type="GO" id="GO:0045454">
    <property type="term" value="P:cell redox homeostasis"/>
    <property type="evidence" value="ECO:0007669"/>
    <property type="project" value="TreeGrafter"/>
</dbReference>
<dbReference type="Pfam" id="PF02467">
    <property type="entry name" value="Whib"/>
    <property type="match status" value="1"/>
</dbReference>
<feature type="binding site" evidence="12">
    <location>
        <position position="53"/>
    </location>
    <ligand>
        <name>[4Fe-4S] cluster</name>
        <dbReference type="ChEBI" id="CHEBI:49883"/>
    </ligand>
</feature>
<name>A0A7C9RVV1_9PSEU</name>
<dbReference type="RefSeq" id="WP_166052988.1">
    <property type="nucleotide sequence ID" value="NZ_JAAMPJ010000012.1"/>
</dbReference>
<evidence type="ECO:0000256" key="8">
    <source>
        <dbReference type="ARBA" id="ARBA00023015"/>
    </source>
</evidence>
<evidence type="ECO:0000313" key="14">
    <source>
        <dbReference type="EMBL" id="NGY64169.1"/>
    </source>
</evidence>
<dbReference type="HAMAP" id="MF_01479">
    <property type="entry name" value="WhiB"/>
    <property type="match status" value="1"/>
</dbReference>
<dbReference type="GO" id="GO:0005737">
    <property type="term" value="C:cytoplasm"/>
    <property type="evidence" value="ECO:0007669"/>
    <property type="project" value="UniProtKB-SubCell"/>
</dbReference>
<keyword evidence="4 12" id="KW-0963">Cytoplasm</keyword>
<evidence type="ECO:0000256" key="1">
    <source>
        <dbReference type="ARBA" id="ARBA00004496"/>
    </source>
</evidence>
<keyword evidence="9 12" id="KW-0238">DNA-binding</keyword>
<dbReference type="InterPro" id="IPR034768">
    <property type="entry name" value="4FE4S_WBL"/>
</dbReference>
<dbReference type="GO" id="GO:0035731">
    <property type="term" value="F:dinitrosyl-iron complex binding"/>
    <property type="evidence" value="ECO:0007669"/>
    <property type="project" value="UniProtKB-UniRule"/>
</dbReference>
<keyword evidence="5 12" id="KW-0479">Metal-binding</keyword>
<comment type="caution">
    <text evidence="14">The sequence shown here is derived from an EMBL/GenBank/DDBJ whole genome shotgun (WGS) entry which is preliminary data.</text>
</comment>
<feature type="domain" description="4Fe-4S Wbl-type" evidence="13">
    <location>
        <begin position="22"/>
        <end position="86"/>
    </location>
</feature>
<comment type="PTM">
    <text evidence="12">Upon Fe-S cluster removal intramolecular disulfide bonds are formed.</text>
</comment>
<dbReference type="GO" id="GO:0003677">
    <property type="term" value="F:DNA binding"/>
    <property type="evidence" value="ECO:0007669"/>
    <property type="project" value="UniProtKB-UniRule"/>
</dbReference>
<keyword evidence="6 12" id="KW-0408">Iron</keyword>
<evidence type="ECO:0000256" key="12">
    <source>
        <dbReference type="HAMAP-Rule" id="MF_01479"/>
    </source>
</evidence>
<keyword evidence="11 12" id="KW-0804">Transcription</keyword>
<dbReference type="GO" id="GO:0051539">
    <property type="term" value="F:4 iron, 4 sulfur cluster binding"/>
    <property type="evidence" value="ECO:0007669"/>
    <property type="project" value="UniProtKB-UniRule"/>
</dbReference>
<evidence type="ECO:0000256" key="10">
    <source>
        <dbReference type="ARBA" id="ARBA00023157"/>
    </source>
</evidence>
<comment type="function">
    <text evidence="12">Acts as a transcriptional regulator. Probably redox-responsive. The apo- but not holo-form probably binds DNA.</text>
</comment>
<evidence type="ECO:0000256" key="9">
    <source>
        <dbReference type="ARBA" id="ARBA00023125"/>
    </source>
</evidence>
<dbReference type="PROSITE" id="PS51674">
    <property type="entry name" value="4FE4S_WBL"/>
    <property type="match status" value="1"/>
</dbReference>
<dbReference type="GO" id="GO:0046872">
    <property type="term" value="F:metal ion binding"/>
    <property type="evidence" value="ECO:0007669"/>
    <property type="project" value="UniProtKB-KW"/>
</dbReference>
<dbReference type="GO" id="GO:0045892">
    <property type="term" value="P:negative regulation of DNA-templated transcription"/>
    <property type="evidence" value="ECO:0007669"/>
    <property type="project" value="TreeGrafter"/>
</dbReference>
<evidence type="ECO:0000256" key="6">
    <source>
        <dbReference type="ARBA" id="ARBA00023004"/>
    </source>
</evidence>
<comment type="subcellular location">
    <subcellularLocation>
        <location evidence="1 12">Cytoplasm</location>
    </subcellularLocation>
</comment>
<evidence type="ECO:0000313" key="15">
    <source>
        <dbReference type="Proteomes" id="UP000481360"/>
    </source>
</evidence>
<organism evidence="14 15">
    <name type="scientific">Lentzea alba</name>
    <dbReference type="NCBI Taxonomy" id="2714351"/>
    <lineage>
        <taxon>Bacteria</taxon>
        <taxon>Bacillati</taxon>
        <taxon>Actinomycetota</taxon>
        <taxon>Actinomycetes</taxon>
        <taxon>Pseudonocardiales</taxon>
        <taxon>Pseudonocardiaceae</taxon>
        <taxon>Lentzea</taxon>
    </lineage>
</organism>
<evidence type="ECO:0000256" key="5">
    <source>
        <dbReference type="ARBA" id="ARBA00022723"/>
    </source>
</evidence>
<feature type="binding site" evidence="12">
    <location>
        <position position="56"/>
    </location>
    <ligand>
        <name>[4Fe-4S] cluster</name>
        <dbReference type="ChEBI" id="CHEBI:49883"/>
    </ligand>
</feature>
<evidence type="ECO:0000256" key="3">
    <source>
        <dbReference type="ARBA" id="ARBA00022485"/>
    </source>
</evidence>
<evidence type="ECO:0000259" key="13">
    <source>
        <dbReference type="PROSITE" id="PS51674"/>
    </source>
</evidence>